<accession>A0A316J6Q4</accession>
<comment type="caution">
    <text evidence="2">The sequence shown here is derived from an EMBL/GenBank/DDBJ whole genome shotgun (WGS) entry which is preliminary data.</text>
</comment>
<name>A0A316J6Q4_9HYPH</name>
<dbReference type="RefSeq" id="WP_109707955.1">
    <property type="nucleotide sequence ID" value="NZ_QGDB01000010.1"/>
</dbReference>
<feature type="region of interest" description="Disordered" evidence="1">
    <location>
        <begin position="1"/>
        <end position="70"/>
    </location>
</feature>
<evidence type="ECO:0000313" key="2">
    <source>
        <dbReference type="EMBL" id="PWL16455.1"/>
    </source>
</evidence>
<feature type="compositionally biased region" description="Basic and acidic residues" evidence="1">
    <location>
        <begin position="12"/>
        <end position="53"/>
    </location>
</feature>
<organism evidence="2 3">
    <name type="scientific">Falsochrobactrum shanghaiense</name>
    <dbReference type="NCBI Taxonomy" id="2201899"/>
    <lineage>
        <taxon>Bacteria</taxon>
        <taxon>Pseudomonadati</taxon>
        <taxon>Pseudomonadota</taxon>
        <taxon>Alphaproteobacteria</taxon>
        <taxon>Hyphomicrobiales</taxon>
        <taxon>Brucellaceae</taxon>
        <taxon>Falsochrobactrum</taxon>
    </lineage>
</organism>
<dbReference type="OrthoDB" id="8449638at2"/>
<dbReference type="EMBL" id="QGDB01000010">
    <property type="protein sequence ID" value="PWL16455.1"/>
    <property type="molecule type" value="Genomic_DNA"/>
</dbReference>
<feature type="compositionally biased region" description="Basic and acidic residues" evidence="1">
    <location>
        <begin position="60"/>
        <end position="70"/>
    </location>
</feature>
<keyword evidence="3" id="KW-1185">Reference proteome</keyword>
<dbReference type="AlphaFoldDB" id="A0A316J6Q4"/>
<protein>
    <submittedName>
        <fullName evidence="2">Uncharacterized protein</fullName>
    </submittedName>
</protein>
<sequence>MKQNPKPGTTDQKPKWEGPPENRPRGYEPADDDPTTKRDAAGHSLSDPDRKNLSDALSTPKRDGKRAGKQ</sequence>
<feature type="compositionally biased region" description="Polar residues" evidence="1">
    <location>
        <begin position="1"/>
        <end position="11"/>
    </location>
</feature>
<evidence type="ECO:0000256" key="1">
    <source>
        <dbReference type="SAM" id="MobiDB-lite"/>
    </source>
</evidence>
<dbReference type="Proteomes" id="UP000245865">
    <property type="component" value="Unassembled WGS sequence"/>
</dbReference>
<proteinExistence type="predicted"/>
<reference evidence="2 3" key="1">
    <citation type="submission" date="2018-05" db="EMBL/GenBank/DDBJ databases">
        <title>Comparative genomic sequence analysis between strain HN4 and CCM 8460T (Falsochrobactrum ovis) will provide more evidence to prove that HN4 is a new species of Falsochrobactrum.</title>
        <authorList>
            <person name="Lyu W."/>
            <person name="Sun L."/>
            <person name="Yao L."/>
        </authorList>
    </citation>
    <scope>NUCLEOTIDE SEQUENCE [LARGE SCALE GENOMIC DNA]</scope>
    <source>
        <strain evidence="2 3">HN4</strain>
    </source>
</reference>
<evidence type="ECO:0000313" key="3">
    <source>
        <dbReference type="Proteomes" id="UP000245865"/>
    </source>
</evidence>
<gene>
    <name evidence="2" type="ORF">DKP76_17490</name>
</gene>